<evidence type="ECO:0000256" key="1">
    <source>
        <dbReference type="SAM" id="Phobius"/>
    </source>
</evidence>
<keyword evidence="1" id="KW-1133">Transmembrane helix</keyword>
<feature type="transmembrane region" description="Helical" evidence="1">
    <location>
        <begin position="139"/>
        <end position="164"/>
    </location>
</feature>
<dbReference type="eggNOG" id="COG3135">
    <property type="taxonomic scope" value="Bacteria"/>
</dbReference>
<name>W0EC34_9FIRM</name>
<dbReference type="InterPro" id="IPR004711">
    <property type="entry name" value="Benzoate_Transporter"/>
</dbReference>
<feature type="transmembrane region" description="Helical" evidence="1">
    <location>
        <begin position="212"/>
        <end position="235"/>
    </location>
</feature>
<dbReference type="PANTHER" id="PTHR30199">
    <property type="entry name" value="MFS FAMILY TRANSPORTER, PREDICTED SUBSTRATE BENZOATE"/>
    <property type="match status" value="1"/>
</dbReference>
<dbReference type="Pfam" id="PF03594">
    <property type="entry name" value="BenE"/>
    <property type="match status" value="1"/>
</dbReference>
<dbReference type="GO" id="GO:0005886">
    <property type="term" value="C:plasma membrane"/>
    <property type="evidence" value="ECO:0007669"/>
    <property type="project" value="TreeGrafter"/>
</dbReference>
<dbReference type="Proteomes" id="UP000010847">
    <property type="component" value="Chromosome"/>
</dbReference>
<feature type="transmembrane region" description="Helical" evidence="1">
    <location>
        <begin position="351"/>
        <end position="370"/>
    </location>
</feature>
<dbReference type="PANTHER" id="PTHR30199:SF0">
    <property type="entry name" value="INNER MEMBRANE PROTEIN YDCO"/>
    <property type="match status" value="1"/>
</dbReference>
<keyword evidence="1" id="KW-0472">Membrane</keyword>
<feature type="transmembrane region" description="Helical" evidence="1">
    <location>
        <begin position="170"/>
        <end position="191"/>
    </location>
</feature>
<feature type="transmembrane region" description="Helical" evidence="1">
    <location>
        <begin position="321"/>
        <end position="339"/>
    </location>
</feature>
<gene>
    <name evidence="2" type="ORF">DESME_15685</name>
</gene>
<feature type="transmembrane region" description="Helical" evidence="1">
    <location>
        <begin position="73"/>
        <end position="93"/>
    </location>
</feature>
<sequence>MEIHPFRDLNSRNITVGIVAALLAITGPPALILEAATKGNFTTEQTIFWMFSVYVFGGILSIIMPLRYRMPIVGAHSITGVAFLATVTTQFTYPELIGAYLLSALLMLLVGVLGIFSKLMDYVPQEIISAMLAGMITKYIVNFVVSTTQLFIVGGIGLLAYLYFSKGKKRIPPMVAGVITGTALLLLTYPLSSKGMIADFAFPQVQTPDFSYISFLSVSIPLALLILSNDAAVGIGALEQNDYHPPVNRLVSLSGVFSIITSFFGGQSANVAGMMTAICAGEEAGPREKRYMGAVVSGVIILFFGLFSWMLIPWIQSLPPAFISILVGFALLGVFGNSLQISFSRPTMKLSAALAFVIALSNITLFNISAPVWSLLVGTLIARYVENEAVTSR</sequence>
<feature type="transmembrane region" description="Helical" evidence="1">
    <location>
        <begin position="47"/>
        <end position="66"/>
    </location>
</feature>
<proteinExistence type="predicted"/>
<accession>W0EC34</accession>
<organism evidence="2 3">
    <name type="scientific">Desulfitobacterium metallireducens DSM 15288</name>
    <dbReference type="NCBI Taxonomy" id="871968"/>
    <lineage>
        <taxon>Bacteria</taxon>
        <taxon>Bacillati</taxon>
        <taxon>Bacillota</taxon>
        <taxon>Clostridia</taxon>
        <taxon>Eubacteriales</taxon>
        <taxon>Desulfitobacteriaceae</taxon>
        <taxon>Desulfitobacterium</taxon>
    </lineage>
</organism>
<feature type="transmembrane region" description="Helical" evidence="1">
    <location>
        <begin position="291"/>
        <end position="315"/>
    </location>
</feature>
<dbReference type="GO" id="GO:0042925">
    <property type="term" value="F:benzoate transmembrane transporter activity"/>
    <property type="evidence" value="ECO:0007669"/>
    <property type="project" value="InterPro"/>
</dbReference>
<dbReference type="RefSeq" id="WP_006716743.1">
    <property type="nucleotide sequence ID" value="NZ_CP007032.1"/>
</dbReference>
<evidence type="ECO:0000313" key="2">
    <source>
        <dbReference type="EMBL" id="AHF08312.1"/>
    </source>
</evidence>
<dbReference type="EMBL" id="CP007032">
    <property type="protein sequence ID" value="AHF08312.1"/>
    <property type="molecule type" value="Genomic_DNA"/>
</dbReference>
<dbReference type="AlphaFoldDB" id="W0EC34"/>
<reference evidence="2 3" key="1">
    <citation type="submission" date="2013-12" db="EMBL/GenBank/DDBJ databases">
        <authorList>
            <consortium name="DOE Joint Genome Institute"/>
            <person name="Smidt H."/>
            <person name="Huntemann M."/>
            <person name="Han J."/>
            <person name="Chen A."/>
            <person name="Kyrpides N."/>
            <person name="Mavromatis K."/>
            <person name="Markowitz V."/>
            <person name="Palaniappan K."/>
            <person name="Ivanova N."/>
            <person name="Schaumberg A."/>
            <person name="Pati A."/>
            <person name="Liolios K."/>
            <person name="Nordberg H.P."/>
            <person name="Cantor M.N."/>
            <person name="Hua S.X."/>
            <person name="Woyke T."/>
        </authorList>
    </citation>
    <scope>NUCLEOTIDE SEQUENCE [LARGE SCALE GENOMIC DNA]</scope>
    <source>
        <strain evidence="3">DSM 15288</strain>
    </source>
</reference>
<dbReference type="NCBIfam" id="TIGR00843">
    <property type="entry name" value="benE"/>
    <property type="match status" value="1"/>
</dbReference>
<protein>
    <submittedName>
        <fullName evidence="2">Benzoate transporter</fullName>
    </submittedName>
</protein>
<feature type="transmembrane region" description="Helical" evidence="1">
    <location>
        <begin position="12"/>
        <end position="32"/>
    </location>
</feature>
<dbReference type="KEGG" id="dmt:DESME_15685"/>
<keyword evidence="1" id="KW-0812">Transmembrane</keyword>
<dbReference type="STRING" id="871968.DESME_15685"/>
<dbReference type="OrthoDB" id="9813854at2"/>
<evidence type="ECO:0000313" key="3">
    <source>
        <dbReference type="Proteomes" id="UP000010847"/>
    </source>
</evidence>
<feature type="transmembrane region" description="Helical" evidence="1">
    <location>
        <begin position="99"/>
        <end position="119"/>
    </location>
</feature>
<keyword evidence="3" id="KW-1185">Reference proteome</keyword>
<feature type="transmembrane region" description="Helical" evidence="1">
    <location>
        <begin position="255"/>
        <end position="279"/>
    </location>
</feature>
<dbReference type="HOGENOM" id="CLU_041268_2_1_9"/>